<dbReference type="AlphaFoldDB" id="A0AAD1Y9A6"/>
<feature type="region of interest" description="Disordered" evidence="1">
    <location>
        <begin position="432"/>
        <end position="471"/>
    </location>
</feature>
<accession>A0AAD1Y9A6</accession>
<feature type="compositionally biased region" description="Basic and acidic residues" evidence="1">
    <location>
        <begin position="43"/>
        <end position="52"/>
    </location>
</feature>
<sequence>MGCGNSRSTKIKQKEQESTNHKNSGKEKDKKDVIQATPKRHDKAADDSKIDEDQMYNLAKPDNIKKEKVDPIKVQEKQKEEKAKEIKPKIKESPEVKHESPKIENKKENSADNKNEMTPGQSSTPEIVKPVMKKEIPSVTPAMELMKKGDELISPFDDNIFPPNKKTKLPPLNDPRKLPPIENTQVASKKATLMKENLANKEITAPKNEKVLQQKQVIPQKKDPVQEIKPQEEVIGTDSSLRLSEGAMLEAHDFVSDMFTRTKQIMKPKKVPFKYQQIDGGNLKSMETKEMTNVKSISGNQPGSSFMTDKLKGFQIASETESDGNNIGRRASQYNNEVSKRMENTQEKFHKAEREEEKLMQDYNQIDQSQGGINPNRYGDSEDPEDVEEVQDNENQRLSTVMVSEGKMEVAKDYVEGLMENVRIMTKPANRRCTQKQTYTHSQVNTIEEKSEDRMENKQSNNTGDSIDTLQKYGDFKEKRDSEIEARKEIAHSYVSSLINF</sequence>
<keyword evidence="3" id="KW-1185">Reference proteome</keyword>
<gene>
    <name evidence="2" type="ORF">ECRASSUSDP1_LOCUS29156</name>
</gene>
<dbReference type="EMBL" id="CAMPGE010030026">
    <property type="protein sequence ID" value="CAI2387523.1"/>
    <property type="molecule type" value="Genomic_DNA"/>
</dbReference>
<comment type="caution">
    <text evidence="2">The sequence shown here is derived from an EMBL/GenBank/DDBJ whole genome shotgun (WGS) entry which is preliminary data.</text>
</comment>
<feature type="region of interest" description="Disordered" evidence="1">
    <location>
        <begin position="318"/>
        <end position="404"/>
    </location>
</feature>
<dbReference type="Proteomes" id="UP001295684">
    <property type="component" value="Unassembled WGS sequence"/>
</dbReference>
<feature type="compositionally biased region" description="Polar residues" evidence="1">
    <location>
        <begin position="362"/>
        <end position="373"/>
    </location>
</feature>
<evidence type="ECO:0000313" key="3">
    <source>
        <dbReference type="Proteomes" id="UP001295684"/>
    </source>
</evidence>
<evidence type="ECO:0000256" key="1">
    <source>
        <dbReference type="SAM" id="MobiDB-lite"/>
    </source>
</evidence>
<feature type="compositionally biased region" description="Acidic residues" evidence="1">
    <location>
        <begin position="381"/>
        <end position="392"/>
    </location>
</feature>
<reference evidence="2" key="1">
    <citation type="submission" date="2023-07" db="EMBL/GenBank/DDBJ databases">
        <authorList>
            <consortium name="AG Swart"/>
            <person name="Singh M."/>
            <person name="Singh A."/>
            <person name="Seah K."/>
            <person name="Emmerich C."/>
        </authorList>
    </citation>
    <scope>NUCLEOTIDE SEQUENCE</scope>
    <source>
        <strain evidence="2">DP1</strain>
    </source>
</reference>
<organism evidence="2 3">
    <name type="scientific">Euplotes crassus</name>
    <dbReference type="NCBI Taxonomy" id="5936"/>
    <lineage>
        <taxon>Eukaryota</taxon>
        <taxon>Sar</taxon>
        <taxon>Alveolata</taxon>
        <taxon>Ciliophora</taxon>
        <taxon>Intramacronucleata</taxon>
        <taxon>Spirotrichea</taxon>
        <taxon>Hypotrichia</taxon>
        <taxon>Euplotida</taxon>
        <taxon>Euplotidae</taxon>
        <taxon>Moneuplotes</taxon>
    </lineage>
</organism>
<evidence type="ECO:0000313" key="2">
    <source>
        <dbReference type="EMBL" id="CAI2387523.1"/>
    </source>
</evidence>
<name>A0AAD1Y9A6_EUPCR</name>
<feature type="compositionally biased region" description="Basic and acidic residues" evidence="1">
    <location>
        <begin position="338"/>
        <end position="360"/>
    </location>
</feature>
<feature type="compositionally biased region" description="Polar residues" evidence="1">
    <location>
        <begin position="458"/>
        <end position="469"/>
    </location>
</feature>
<feature type="compositionally biased region" description="Basic and acidic residues" evidence="1">
    <location>
        <begin position="12"/>
        <end position="33"/>
    </location>
</feature>
<feature type="compositionally biased region" description="Basic and acidic residues" evidence="1">
    <location>
        <begin position="62"/>
        <end position="115"/>
    </location>
</feature>
<feature type="region of interest" description="Disordered" evidence="1">
    <location>
        <begin position="1"/>
        <end position="132"/>
    </location>
</feature>
<feature type="compositionally biased region" description="Polar residues" evidence="1">
    <location>
        <begin position="435"/>
        <end position="446"/>
    </location>
</feature>
<proteinExistence type="predicted"/>
<feature type="compositionally biased region" description="Basic and acidic residues" evidence="1">
    <location>
        <begin position="447"/>
        <end position="457"/>
    </location>
</feature>
<protein>
    <submittedName>
        <fullName evidence="2">Uncharacterized protein</fullName>
    </submittedName>
</protein>
<feature type="compositionally biased region" description="Polar residues" evidence="1">
    <location>
        <begin position="116"/>
        <end position="125"/>
    </location>
</feature>
<feature type="region of interest" description="Disordered" evidence="1">
    <location>
        <begin position="156"/>
        <end position="184"/>
    </location>
</feature>